<evidence type="ECO:0000256" key="3">
    <source>
        <dbReference type="ARBA" id="ARBA00016095"/>
    </source>
</evidence>
<protein>
    <recommendedName>
        <fullName evidence="3">Ragulator complex protein LAMTOR3</fullName>
    </recommendedName>
    <alternativeName>
        <fullName evidence="4">Late endosomal/lysosomal adaptor and MAPK and MTOR activator 3</fullName>
    </alternativeName>
</protein>
<dbReference type="GO" id="GO:0031902">
    <property type="term" value="C:late endosome membrane"/>
    <property type="evidence" value="ECO:0007669"/>
    <property type="project" value="UniProtKB-SubCell"/>
</dbReference>
<dbReference type="RefSeq" id="XP_064217868.1">
    <property type="nucleotide sequence ID" value="XM_064361798.1"/>
</dbReference>
<dbReference type="GO" id="GO:0071230">
    <property type="term" value="P:cellular response to amino acid stimulus"/>
    <property type="evidence" value="ECO:0007669"/>
    <property type="project" value="TreeGrafter"/>
</dbReference>
<evidence type="ECO:0000256" key="2">
    <source>
        <dbReference type="ARBA" id="ARBA00005356"/>
    </source>
</evidence>
<dbReference type="KEGG" id="anan:105726188"/>
<evidence type="ECO:0000256" key="1">
    <source>
        <dbReference type="ARBA" id="ARBA00004492"/>
    </source>
</evidence>
<comment type="subunit">
    <text evidence="6">Part of the Ragulator complex composed of LAMTOR1, LAMTOR2, LAMTOR3, LAMTOR4 and LAMTOR5. LAMTOR4 and LAMTOR5 form a heterodimer that interacts, through LAMTOR1, with a LAMTOR2, LAMTOR3 heterodimer. Interacts with LAMTOR1 and LAMTOR2; the interaction is direct. The Ragulator complex interacts with both the mTORC1 complex and heterodimers constituted of the Rag GTPases RagA/RRAGA, RagB/RRAGB, RagC/RRAGC and RagD/RRAGD; regulated by amino acid availability. The Ragulator complex interacts with SLC38A9; the probable amino acid sensor. Component of the lysosomal folliculin complex (LFC), composed of FLCN, FNIP1 (or FNIP2), RagA/RRAGA or RagB/RRAGB GDP-bound, RagC/RRAGC or RagD/RRAGD GTP-bound, and Ragulator. Interacts with MAP2K1/MEK1 and MAPK2. Interacts with MORG1.</text>
</comment>
<dbReference type="Ensembl" id="ENSANAT00000020238.1">
    <property type="protein sequence ID" value="ENSANAP00000002754.1"/>
    <property type="gene ID" value="ENSANAG00000019108.1"/>
</dbReference>
<evidence type="ECO:0000313" key="8">
    <source>
        <dbReference type="Proteomes" id="UP000233020"/>
    </source>
</evidence>
<accession>A0A2K5C267</accession>
<dbReference type="GO" id="GO:0032008">
    <property type="term" value="P:positive regulation of TOR signaling"/>
    <property type="evidence" value="ECO:0007669"/>
    <property type="project" value="TreeGrafter"/>
</dbReference>
<dbReference type="Proteomes" id="UP000233020">
    <property type="component" value="Unplaced"/>
</dbReference>
<dbReference type="Gene3D" id="3.30.450.30">
    <property type="entry name" value="Dynein light chain 2a, cytoplasmic"/>
    <property type="match status" value="1"/>
</dbReference>
<evidence type="ECO:0000256" key="5">
    <source>
        <dbReference type="ARBA" id="ARBA00045176"/>
    </source>
</evidence>
<dbReference type="GeneTree" id="ENSGT00390000013159"/>
<comment type="function">
    <text evidence="5">As part of the Ragulator complex it is involved in amino acid sensing and activation of mTORC1, a signaling complex promoting cell growth in response to growth factors, energy levels, and amino acids. Activated by amino acids through a mechanism involving the lysosomal V-ATPase, the Ragulator plays a dual role for the small GTPases Rag (RagA/RRAGA, RagB/RRAGB, RagC/RRAGC and/or RagD/RRAGD): it (1) acts as a guanine nucleotide exchange factor (GEF), activating the small GTPases Rag and (2) mediates recruitment of Rag GTPases to the lysosome membrane. Activated Ragulator and Rag GTPases function as a scaffold recruiting mTORC1 to lysosomes where it is in turn activated. Adapter protein that enhances the efficiency of the MAP kinase cascade facilitating the activation of MAPK2.</text>
</comment>
<dbReference type="Pfam" id="PF08923">
    <property type="entry name" value="MAPKK1_Int"/>
    <property type="match status" value="1"/>
</dbReference>
<reference evidence="7" key="2">
    <citation type="submission" date="2025-09" db="UniProtKB">
        <authorList>
            <consortium name="Ensembl"/>
        </authorList>
    </citation>
    <scope>IDENTIFICATION</scope>
</reference>
<dbReference type="PANTHER" id="PTHR13378">
    <property type="entry name" value="REGULATOR COMPLEX PROTEIN LAMTOR3"/>
    <property type="match status" value="1"/>
</dbReference>
<dbReference type="FunFam" id="3.30.450.30:FF:000003">
    <property type="entry name" value="ragulator complex protein LAMTOR3 homolog"/>
    <property type="match status" value="1"/>
</dbReference>
<dbReference type="AlphaFoldDB" id="A0A2K5C267"/>
<comment type="subcellular location">
    <subcellularLocation>
        <location evidence="1">Late endosome membrane</location>
        <topology evidence="1">Peripheral membrane protein</topology>
        <orientation evidence="1">Cytoplasmic side</orientation>
    </subcellularLocation>
</comment>
<evidence type="ECO:0000256" key="6">
    <source>
        <dbReference type="ARBA" id="ARBA00061928"/>
    </source>
</evidence>
<dbReference type="GeneID" id="105726188"/>
<sequence length="121" mass="13254">MADDLKRFMYKMLPSVEGLHAIVVSDRFGGPVIKVADNNAPEHALRPGSLCAFALATDRGSKLGLSKNKSISCYCYTYQVIQLNLVVSFIAHSNANTGLIVTLEKKLAPLFEELRQVVEVS</sequence>
<dbReference type="GO" id="GO:0071986">
    <property type="term" value="C:Ragulator complex"/>
    <property type="evidence" value="ECO:0007669"/>
    <property type="project" value="TreeGrafter"/>
</dbReference>
<comment type="similarity">
    <text evidence="2">Belongs to the LAMTOR3 family.</text>
</comment>
<organism evidence="7 8">
    <name type="scientific">Aotus nancymaae</name>
    <name type="common">Ma's night monkey</name>
    <dbReference type="NCBI Taxonomy" id="37293"/>
    <lineage>
        <taxon>Eukaryota</taxon>
        <taxon>Metazoa</taxon>
        <taxon>Chordata</taxon>
        <taxon>Craniata</taxon>
        <taxon>Vertebrata</taxon>
        <taxon>Euteleostomi</taxon>
        <taxon>Mammalia</taxon>
        <taxon>Eutheria</taxon>
        <taxon>Euarchontoglires</taxon>
        <taxon>Primates</taxon>
        <taxon>Haplorrhini</taxon>
        <taxon>Platyrrhini</taxon>
        <taxon>Aotidae</taxon>
        <taxon>Aotus</taxon>
    </lineage>
</organism>
<dbReference type="PANTHER" id="PTHR13378:SF1">
    <property type="entry name" value="RAGULATOR COMPLEX PROTEIN LAMTOR3"/>
    <property type="match status" value="1"/>
</dbReference>
<dbReference type="InterPro" id="IPR015019">
    <property type="entry name" value="LAMTOR3"/>
</dbReference>
<dbReference type="SUPFAM" id="SSF103196">
    <property type="entry name" value="Roadblock/LC7 domain"/>
    <property type="match status" value="1"/>
</dbReference>
<dbReference type="STRING" id="37293.ENSANAP00000002754"/>
<dbReference type="SMART" id="SM01278">
    <property type="entry name" value="MAPKK1_Int"/>
    <property type="match status" value="1"/>
</dbReference>
<dbReference type="OMA" id="CYTYQVI"/>
<keyword evidence="8" id="KW-1185">Reference proteome</keyword>
<proteinExistence type="inferred from homology"/>
<evidence type="ECO:0000313" key="7">
    <source>
        <dbReference type="Ensembl" id="ENSANAP00000002754.1"/>
    </source>
</evidence>
<reference evidence="7" key="1">
    <citation type="submission" date="2025-08" db="UniProtKB">
        <authorList>
            <consortium name="Ensembl"/>
        </authorList>
    </citation>
    <scope>IDENTIFICATION</scope>
</reference>
<name>A0A2K5C267_AOTNA</name>
<evidence type="ECO:0000256" key="4">
    <source>
        <dbReference type="ARBA" id="ARBA00032697"/>
    </source>
</evidence>